<evidence type="ECO:0000256" key="13">
    <source>
        <dbReference type="ARBA" id="ARBA00023316"/>
    </source>
</evidence>
<comment type="pathway">
    <text evidence="2">Cell wall biogenesis; peptidoglycan biosynthesis.</text>
</comment>
<protein>
    <recommendedName>
        <fullName evidence="17">Probable peptidoglycan glycosyltransferase FtsW</fullName>
        <ecNumber evidence="19">2.4.99.28</ecNumber>
    </recommendedName>
    <alternativeName>
        <fullName evidence="18">Cell division protein FtsW</fullName>
    </alternativeName>
    <alternativeName>
        <fullName evidence="15">Cell wall polymerase</fullName>
    </alternativeName>
    <alternativeName>
        <fullName evidence="14">Peptidoglycan polymerase</fullName>
    </alternativeName>
</protein>
<keyword evidence="11 21" id="KW-0472">Membrane</keyword>
<evidence type="ECO:0000256" key="18">
    <source>
        <dbReference type="ARBA" id="ARBA00041418"/>
    </source>
</evidence>
<dbReference type="GO" id="GO:0071555">
    <property type="term" value="P:cell wall organization"/>
    <property type="evidence" value="ECO:0007669"/>
    <property type="project" value="UniProtKB-KW"/>
</dbReference>
<gene>
    <name evidence="22" type="primary">ftsW</name>
    <name evidence="22" type="ORF">GTQ45_12830</name>
</gene>
<dbReference type="AlphaFoldDB" id="A0A845QDX3"/>
<dbReference type="RefSeq" id="WP_160588675.1">
    <property type="nucleotide sequence ID" value="NZ_BMHN01000001.1"/>
</dbReference>
<keyword evidence="9" id="KW-0573">Peptidoglycan synthesis</keyword>
<evidence type="ECO:0000256" key="11">
    <source>
        <dbReference type="ARBA" id="ARBA00023136"/>
    </source>
</evidence>
<evidence type="ECO:0000256" key="17">
    <source>
        <dbReference type="ARBA" id="ARBA00041185"/>
    </source>
</evidence>
<dbReference type="PANTHER" id="PTHR30474:SF2">
    <property type="entry name" value="PEPTIDOGLYCAN GLYCOSYLTRANSFERASE FTSW-RELATED"/>
    <property type="match status" value="1"/>
</dbReference>
<comment type="subcellular location">
    <subcellularLocation>
        <location evidence="1">Cell membrane</location>
        <topology evidence="1">Multi-pass membrane protein</topology>
    </subcellularLocation>
</comment>
<feature type="transmembrane region" description="Helical" evidence="21">
    <location>
        <begin position="149"/>
        <end position="168"/>
    </location>
</feature>
<evidence type="ECO:0000256" key="8">
    <source>
        <dbReference type="ARBA" id="ARBA00022960"/>
    </source>
</evidence>
<evidence type="ECO:0000256" key="19">
    <source>
        <dbReference type="ARBA" id="ARBA00044770"/>
    </source>
</evidence>
<evidence type="ECO:0000256" key="10">
    <source>
        <dbReference type="ARBA" id="ARBA00022989"/>
    </source>
</evidence>
<feature type="transmembrane region" description="Helical" evidence="21">
    <location>
        <begin position="277"/>
        <end position="298"/>
    </location>
</feature>
<evidence type="ECO:0000256" key="12">
    <source>
        <dbReference type="ARBA" id="ARBA00023306"/>
    </source>
</evidence>
<dbReference type="GO" id="GO:0015648">
    <property type="term" value="F:lipid-linked peptidoglycan transporter activity"/>
    <property type="evidence" value="ECO:0007669"/>
    <property type="project" value="TreeGrafter"/>
</dbReference>
<name>A0A845QDX3_9HYPH</name>
<dbReference type="Pfam" id="PF01098">
    <property type="entry name" value="FTSW_RODA_SPOVE"/>
    <property type="match status" value="1"/>
</dbReference>
<keyword evidence="7 21" id="KW-0812">Transmembrane</keyword>
<reference evidence="22 23" key="1">
    <citation type="journal article" date="2016" name="Int. J. Syst. Evol. Microbiol.">
        <title>Pyruvatibacter mobilis gen. nov., sp. nov., a marine bacterium from the culture broth of Picochlorum sp. 122.</title>
        <authorList>
            <person name="Wang G."/>
            <person name="Tang M."/>
            <person name="Wu H."/>
            <person name="Dai S."/>
            <person name="Li T."/>
            <person name="Chen C."/>
            <person name="He H."/>
            <person name="Fan J."/>
            <person name="Xiang W."/>
            <person name="Li X."/>
        </authorList>
    </citation>
    <scope>NUCLEOTIDE SEQUENCE [LARGE SCALE GENOMIC DNA]</scope>
    <source>
        <strain evidence="22 23">GYP-11</strain>
    </source>
</reference>
<sequence length="393" mass="41867">MIRLARTDRSPVGQWWWTVDRWTLAALVLLLGMGAVMSLAASPAVATRIGLEPFHFFYRHLIYLVPALAIMFGVSLLSPRGVRRLACLMFAGALVLMVATLFAGPEIKGATRWLFVGPLSIQPSEFAKAGFVVVCAWMFAEGGNKASGIPGNTIAAGLWVLTVAILVLQPDFGQALLVTGAWGALFFLAGIPWIWITLLAGLAMAGAYCAYVLMPHVASRIDRFLDPSSGDTYQVDTALDAFSRGGFLGMGPGEGTIKRVLPDAHTDYIYAVTAEEFGAIVCLLVLAVFGFVVLRAFARVMGEQDRFVQLAACGLAVLFGIQSIINLGVNLNLLPAKGMTLPFISYGGSSLLALAISMGMLLALTRRRVTGQAALTSRIMSGMRQPSFAGGAA</sequence>
<evidence type="ECO:0000256" key="14">
    <source>
        <dbReference type="ARBA" id="ARBA00032370"/>
    </source>
</evidence>
<dbReference type="GO" id="GO:0008360">
    <property type="term" value="P:regulation of cell shape"/>
    <property type="evidence" value="ECO:0007669"/>
    <property type="project" value="UniProtKB-KW"/>
</dbReference>
<dbReference type="OrthoDB" id="9768187at2"/>
<evidence type="ECO:0000256" key="3">
    <source>
        <dbReference type="ARBA" id="ARBA00022475"/>
    </source>
</evidence>
<keyword evidence="5" id="KW-0328">Glycosyltransferase</keyword>
<evidence type="ECO:0000256" key="4">
    <source>
        <dbReference type="ARBA" id="ARBA00022618"/>
    </source>
</evidence>
<keyword evidence="6" id="KW-0808">Transferase</keyword>
<evidence type="ECO:0000256" key="5">
    <source>
        <dbReference type="ARBA" id="ARBA00022676"/>
    </source>
</evidence>
<comment type="catalytic activity">
    <reaction evidence="20">
        <text>[GlcNAc-(1-&gt;4)-Mur2Ac(oyl-L-Ala-gamma-D-Glu-L-Lys-D-Ala-D-Ala)](n)-di-trans,octa-cis-undecaprenyl diphosphate + beta-D-GlcNAc-(1-&gt;4)-Mur2Ac(oyl-L-Ala-gamma-D-Glu-L-Lys-D-Ala-D-Ala)-di-trans,octa-cis-undecaprenyl diphosphate = [GlcNAc-(1-&gt;4)-Mur2Ac(oyl-L-Ala-gamma-D-Glu-L-Lys-D-Ala-D-Ala)](n+1)-di-trans,octa-cis-undecaprenyl diphosphate + di-trans,octa-cis-undecaprenyl diphosphate + H(+)</text>
        <dbReference type="Rhea" id="RHEA:23708"/>
        <dbReference type="Rhea" id="RHEA-COMP:9602"/>
        <dbReference type="Rhea" id="RHEA-COMP:9603"/>
        <dbReference type="ChEBI" id="CHEBI:15378"/>
        <dbReference type="ChEBI" id="CHEBI:58405"/>
        <dbReference type="ChEBI" id="CHEBI:60033"/>
        <dbReference type="ChEBI" id="CHEBI:78435"/>
        <dbReference type="EC" id="2.4.99.28"/>
    </reaction>
</comment>
<keyword evidence="23" id="KW-1185">Reference proteome</keyword>
<dbReference type="InterPro" id="IPR001182">
    <property type="entry name" value="FtsW/RodA"/>
</dbReference>
<dbReference type="GO" id="GO:0032153">
    <property type="term" value="C:cell division site"/>
    <property type="evidence" value="ECO:0007669"/>
    <property type="project" value="TreeGrafter"/>
</dbReference>
<organism evidence="22 23">
    <name type="scientific">Pyruvatibacter mobilis</name>
    <dbReference type="NCBI Taxonomy" id="1712261"/>
    <lineage>
        <taxon>Bacteria</taxon>
        <taxon>Pseudomonadati</taxon>
        <taxon>Pseudomonadota</taxon>
        <taxon>Alphaproteobacteria</taxon>
        <taxon>Hyphomicrobiales</taxon>
        <taxon>Parvibaculaceae</taxon>
        <taxon>Pyruvatibacter</taxon>
    </lineage>
</organism>
<evidence type="ECO:0000256" key="7">
    <source>
        <dbReference type="ARBA" id="ARBA00022692"/>
    </source>
</evidence>
<evidence type="ECO:0000256" key="1">
    <source>
        <dbReference type="ARBA" id="ARBA00004651"/>
    </source>
</evidence>
<dbReference type="Proteomes" id="UP000470384">
    <property type="component" value="Unassembled WGS sequence"/>
</dbReference>
<dbReference type="GO" id="GO:0051301">
    <property type="term" value="P:cell division"/>
    <property type="evidence" value="ECO:0007669"/>
    <property type="project" value="UniProtKB-KW"/>
</dbReference>
<evidence type="ECO:0000256" key="9">
    <source>
        <dbReference type="ARBA" id="ARBA00022984"/>
    </source>
</evidence>
<accession>A0A845QDX3</accession>
<feature type="transmembrane region" description="Helical" evidence="21">
    <location>
        <begin position="85"/>
        <end position="104"/>
    </location>
</feature>
<dbReference type="GO" id="GO:0005886">
    <property type="term" value="C:plasma membrane"/>
    <property type="evidence" value="ECO:0007669"/>
    <property type="project" value="UniProtKB-SubCell"/>
</dbReference>
<dbReference type="NCBIfam" id="TIGR02614">
    <property type="entry name" value="ftsW"/>
    <property type="match status" value="1"/>
</dbReference>
<dbReference type="EMBL" id="WXYQ01000010">
    <property type="protein sequence ID" value="NBG96619.1"/>
    <property type="molecule type" value="Genomic_DNA"/>
</dbReference>
<evidence type="ECO:0000256" key="16">
    <source>
        <dbReference type="ARBA" id="ARBA00038053"/>
    </source>
</evidence>
<proteinExistence type="inferred from homology"/>
<dbReference type="EC" id="2.4.99.28" evidence="19"/>
<dbReference type="GeneID" id="300654016"/>
<keyword evidence="4" id="KW-0132">Cell division</keyword>
<comment type="caution">
    <text evidence="22">The sequence shown here is derived from an EMBL/GenBank/DDBJ whole genome shotgun (WGS) entry which is preliminary data.</text>
</comment>
<dbReference type="GO" id="GO:0009252">
    <property type="term" value="P:peptidoglycan biosynthetic process"/>
    <property type="evidence" value="ECO:0007669"/>
    <property type="project" value="UniProtKB-KW"/>
</dbReference>
<keyword evidence="12" id="KW-0131">Cell cycle</keyword>
<keyword evidence="13" id="KW-0961">Cell wall biogenesis/degradation</keyword>
<evidence type="ECO:0000256" key="21">
    <source>
        <dbReference type="SAM" id="Phobius"/>
    </source>
</evidence>
<dbReference type="GO" id="GO:0008955">
    <property type="term" value="F:peptidoglycan glycosyltransferase activity"/>
    <property type="evidence" value="ECO:0007669"/>
    <property type="project" value="UniProtKB-EC"/>
</dbReference>
<keyword evidence="8" id="KW-0133">Cell shape</keyword>
<evidence type="ECO:0000313" key="22">
    <source>
        <dbReference type="EMBL" id="NBG96619.1"/>
    </source>
</evidence>
<evidence type="ECO:0000256" key="6">
    <source>
        <dbReference type="ARBA" id="ARBA00022679"/>
    </source>
</evidence>
<evidence type="ECO:0000256" key="15">
    <source>
        <dbReference type="ARBA" id="ARBA00033270"/>
    </source>
</evidence>
<comment type="similarity">
    <text evidence="16">Belongs to the SEDS family. FtsW subfamily.</text>
</comment>
<evidence type="ECO:0000256" key="2">
    <source>
        <dbReference type="ARBA" id="ARBA00004752"/>
    </source>
</evidence>
<feature type="transmembrane region" description="Helical" evidence="21">
    <location>
        <begin position="343"/>
        <end position="364"/>
    </location>
</feature>
<feature type="transmembrane region" description="Helical" evidence="21">
    <location>
        <begin position="175"/>
        <end position="196"/>
    </location>
</feature>
<feature type="transmembrane region" description="Helical" evidence="21">
    <location>
        <begin position="56"/>
        <end position="78"/>
    </location>
</feature>
<feature type="transmembrane region" description="Helical" evidence="21">
    <location>
        <begin position="310"/>
        <end position="331"/>
    </location>
</feature>
<dbReference type="PANTHER" id="PTHR30474">
    <property type="entry name" value="CELL CYCLE PROTEIN"/>
    <property type="match status" value="1"/>
</dbReference>
<dbReference type="InterPro" id="IPR013437">
    <property type="entry name" value="FtsW"/>
</dbReference>
<keyword evidence="3" id="KW-1003">Cell membrane</keyword>
<evidence type="ECO:0000313" key="23">
    <source>
        <dbReference type="Proteomes" id="UP000470384"/>
    </source>
</evidence>
<keyword evidence="10 21" id="KW-1133">Transmembrane helix</keyword>
<evidence type="ECO:0000256" key="20">
    <source>
        <dbReference type="ARBA" id="ARBA00049902"/>
    </source>
</evidence>